<dbReference type="Pfam" id="PF09365">
    <property type="entry name" value="DUF2461"/>
    <property type="match status" value="1"/>
</dbReference>
<dbReference type="Proteomes" id="UP000015520">
    <property type="component" value="Unassembled WGS sequence"/>
</dbReference>
<gene>
    <name evidence="1" type="ORF">M947_08765</name>
</gene>
<dbReference type="InterPro" id="IPR015996">
    <property type="entry name" value="UCP028451"/>
</dbReference>
<sequence length="238" mass="28323">MEFKGFSKKTLPFLESIRQNNNKEWFEAHRSEYEEFVLNPSRAFVEEFGEHLMALEPTINFSPKINKSLFRIYRDTRRMGAIKVPLKYRIGIIFWQGSGSRMQTSSFYLHFSPDELFVAVGVRWFEKPMLDAYREYIKDDARRDNLARILEMLESKGYKTIEKGYKRYPKGFNKEMSDAQLSLYKGMATYKILEPSLIVDGDLLIETLYKIYEEMLELQQIVYEISLRVKEDNNYARM</sequence>
<dbReference type="PANTHER" id="PTHR36452">
    <property type="entry name" value="CHROMOSOME 12, WHOLE GENOME SHOTGUN SEQUENCE"/>
    <property type="match status" value="1"/>
</dbReference>
<proteinExistence type="predicted"/>
<keyword evidence="2" id="KW-1185">Reference proteome</keyword>
<dbReference type="OrthoDB" id="9794241at2"/>
<dbReference type="PANTHER" id="PTHR36452:SF1">
    <property type="entry name" value="DUF2461 DOMAIN-CONTAINING PROTEIN"/>
    <property type="match status" value="1"/>
</dbReference>
<dbReference type="STRING" id="1172190.M947_08765"/>
<dbReference type="EMBL" id="AUPZ01000013">
    <property type="protein sequence ID" value="EQB35364.1"/>
    <property type="molecule type" value="Genomic_DNA"/>
</dbReference>
<comment type="caution">
    <text evidence="1">The sequence shown here is derived from an EMBL/GenBank/DDBJ whole genome shotgun (WGS) entry which is preliminary data.</text>
</comment>
<dbReference type="AlphaFoldDB" id="T0KF42"/>
<organism evidence="1 2">
    <name type="scientific">Sulfurimonas hongkongensis</name>
    <dbReference type="NCBI Taxonomy" id="1172190"/>
    <lineage>
        <taxon>Bacteria</taxon>
        <taxon>Pseudomonadati</taxon>
        <taxon>Campylobacterota</taxon>
        <taxon>Epsilonproteobacteria</taxon>
        <taxon>Campylobacterales</taxon>
        <taxon>Sulfurimonadaceae</taxon>
        <taxon>Sulfurimonas</taxon>
    </lineage>
</organism>
<evidence type="ECO:0000313" key="2">
    <source>
        <dbReference type="Proteomes" id="UP000015520"/>
    </source>
</evidence>
<dbReference type="RefSeq" id="WP_021288001.1">
    <property type="nucleotide sequence ID" value="NZ_AUPZ01000013.1"/>
</dbReference>
<protein>
    <recommendedName>
        <fullName evidence="3">TIGR02453 family protein</fullName>
    </recommendedName>
</protein>
<dbReference type="PIRSF" id="PIRSF028451">
    <property type="entry name" value="UCP028451"/>
    <property type="match status" value="1"/>
</dbReference>
<dbReference type="InterPro" id="IPR012808">
    <property type="entry name" value="CHP02453"/>
</dbReference>
<dbReference type="eggNOG" id="COG5587">
    <property type="taxonomic scope" value="Bacteria"/>
</dbReference>
<evidence type="ECO:0008006" key="3">
    <source>
        <dbReference type="Google" id="ProtNLM"/>
    </source>
</evidence>
<accession>T0KF42</accession>
<dbReference type="NCBIfam" id="TIGR02453">
    <property type="entry name" value="TIGR02453 family protein"/>
    <property type="match status" value="1"/>
</dbReference>
<name>T0KF42_9BACT</name>
<evidence type="ECO:0000313" key="1">
    <source>
        <dbReference type="EMBL" id="EQB35364.1"/>
    </source>
</evidence>
<dbReference type="PATRIC" id="fig|1172190.3.peg.1686"/>
<reference evidence="1 2" key="1">
    <citation type="submission" date="2013-07" db="EMBL/GenBank/DDBJ databases">
        <title>Sulfurimonas hongkongensis AST-10 Genome Sequencing.</title>
        <authorList>
            <person name="Cai L."/>
            <person name="Zhang T."/>
        </authorList>
    </citation>
    <scope>NUCLEOTIDE SEQUENCE [LARGE SCALE GENOMIC DNA]</scope>
    <source>
        <strain evidence="1 2">AST-10</strain>
    </source>
</reference>